<keyword evidence="1" id="KW-0175">Coiled coil</keyword>
<evidence type="ECO:0008006" key="4">
    <source>
        <dbReference type="Google" id="ProtNLM"/>
    </source>
</evidence>
<comment type="caution">
    <text evidence="2">The sequence shown here is derived from an EMBL/GenBank/DDBJ whole genome shotgun (WGS) entry which is preliminary data.</text>
</comment>
<gene>
    <name evidence="2" type="ORF">AB986_04200</name>
</gene>
<dbReference type="RefSeq" id="WP_048309623.1">
    <property type="nucleotide sequence ID" value="NZ_JBHOGS010000017.1"/>
</dbReference>
<feature type="coiled-coil region" evidence="1">
    <location>
        <begin position="8"/>
        <end position="45"/>
    </location>
</feature>
<dbReference type="Pfam" id="PF09969">
    <property type="entry name" value="DUF2203"/>
    <property type="match status" value="1"/>
</dbReference>
<accession>A0A0J6FVW0</accession>
<evidence type="ECO:0000313" key="3">
    <source>
        <dbReference type="Proteomes" id="UP000035996"/>
    </source>
</evidence>
<evidence type="ECO:0000313" key="2">
    <source>
        <dbReference type="EMBL" id="KMM38507.1"/>
    </source>
</evidence>
<dbReference type="EMBL" id="LELK01000001">
    <property type="protein sequence ID" value="KMM38507.1"/>
    <property type="molecule type" value="Genomic_DNA"/>
</dbReference>
<protein>
    <recommendedName>
        <fullName evidence="4">Cell division protein DivIVA</fullName>
    </recommendedName>
</protein>
<proteinExistence type="predicted"/>
<dbReference type="OrthoDB" id="9802910at2"/>
<reference evidence="2" key="1">
    <citation type="submission" date="2015-06" db="EMBL/GenBank/DDBJ databases">
        <authorList>
            <person name="Liu B."/>
            <person name="Wang J."/>
            <person name="Zhu Y."/>
            <person name="Liu G."/>
            <person name="Chen Q."/>
            <person name="Zheng C."/>
            <person name="Che J."/>
            <person name="Ge C."/>
            <person name="Shi H."/>
            <person name="Pan Z."/>
            <person name="Liu X."/>
        </authorList>
    </citation>
    <scope>NUCLEOTIDE SEQUENCE [LARGE SCALE GENOMIC DNA]</scope>
    <source>
        <strain evidence="2">DSM 16346</strain>
    </source>
</reference>
<dbReference type="Proteomes" id="UP000035996">
    <property type="component" value="Unassembled WGS sequence"/>
</dbReference>
<keyword evidence="3" id="KW-1185">Reference proteome</keyword>
<dbReference type="InterPro" id="IPR018699">
    <property type="entry name" value="DUF2203"/>
</dbReference>
<dbReference type="AlphaFoldDB" id="A0A0J6FVW0"/>
<dbReference type="PIRSF" id="PIRSF016498">
    <property type="entry name" value="UCP016498"/>
    <property type="match status" value="1"/>
</dbReference>
<organism evidence="2 3">
    <name type="scientific">Guptibacillus hwajinpoensis</name>
    <dbReference type="NCBI Taxonomy" id="208199"/>
    <lineage>
        <taxon>Bacteria</taxon>
        <taxon>Bacillati</taxon>
        <taxon>Bacillota</taxon>
        <taxon>Bacilli</taxon>
        <taxon>Bacillales</taxon>
        <taxon>Guptibacillaceae</taxon>
        <taxon>Guptibacillus</taxon>
    </lineage>
</organism>
<sequence>MEKKYFTVEEANNLLPELKRELAALKRLKIQFSEHYDQIEQHKKTLLYRHKTKVDEDIIFKKEARMEFMEMEAQTFILNLKALGVEIKNVDAGLIDFPARINDQEVLLCWKEGEEEVSFYHSHKGGFSTREPIQKLMKESDEG</sequence>
<evidence type="ECO:0000256" key="1">
    <source>
        <dbReference type="SAM" id="Coils"/>
    </source>
</evidence>
<name>A0A0J6FVW0_9BACL</name>